<dbReference type="STRING" id="1288484.GCA_000348665_02184"/>
<gene>
    <name evidence="1" type="ORF">DVJ83_01405</name>
</gene>
<evidence type="ECO:0000313" key="2">
    <source>
        <dbReference type="Proteomes" id="UP000253744"/>
    </source>
</evidence>
<reference evidence="1 2" key="1">
    <citation type="submission" date="2018-07" db="EMBL/GenBank/DDBJ databases">
        <title>Complete Genome and Methylome Analysis of Deinococcus wulumuqiensis NEB 479.</title>
        <authorList>
            <person name="Fomenkov A."/>
            <person name="Luyten Y."/>
            <person name="Vincze T."/>
            <person name="Anton B.P."/>
            <person name="Clark T."/>
            <person name="Roberts R.J."/>
            <person name="Morgan R.D."/>
        </authorList>
    </citation>
    <scope>NUCLEOTIDE SEQUENCE [LARGE SCALE GENOMIC DNA]</scope>
    <source>
        <strain evidence="1 2">NEB 479</strain>
    </source>
</reference>
<dbReference type="RefSeq" id="WP_114671121.1">
    <property type="nucleotide sequence ID" value="NZ_CP031158.1"/>
</dbReference>
<dbReference type="EMBL" id="CP031158">
    <property type="protein sequence ID" value="AXG98043.1"/>
    <property type="molecule type" value="Genomic_DNA"/>
</dbReference>
<evidence type="ECO:0008006" key="3">
    <source>
        <dbReference type="Google" id="ProtNLM"/>
    </source>
</evidence>
<dbReference type="Proteomes" id="UP000253744">
    <property type="component" value="Chromosome"/>
</dbReference>
<dbReference type="KEGG" id="dwu:DVJ83_01405"/>
<dbReference type="InterPro" id="IPR034660">
    <property type="entry name" value="DinB/YfiT-like"/>
</dbReference>
<dbReference type="AlphaFoldDB" id="A0A345IEC1"/>
<protein>
    <recommendedName>
        <fullName evidence="3">DinB family protein</fullName>
    </recommendedName>
</protein>
<proteinExistence type="predicted"/>
<dbReference type="SUPFAM" id="SSF109854">
    <property type="entry name" value="DinB/YfiT-like putative metalloenzymes"/>
    <property type="match status" value="1"/>
</dbReference>
<accession>A0A345IEC1</accession>
<name>A0A345IEC1_9DEIO</name>
<evidence type="ECO:0000313" key="1">
    <source>
        <dbReference type="EMBL" id="AXG98043.1"/>
    </source>
</evidence>
<dbReference type="Gene3D" id="1.20.120.450">
    <property type="entry name" value="dinb family like domain"/>
    <property type="match status" value="1"/>
</dbReference>
<organism evidence="1 2">
    <name type="scientific">Deinococcus wulumuqiensis</name>
    <dbReference type="NCBI Taxonomy" id="980427"/>
    <lineage>
        <taxon>Bacteria</taxon>
        <taxon>Thermotogati</taxon>
        <taxon>Deinococcota</taxon>
        <taxon>Deinococci</taxon>
        <taxon>Deinococcales</taxon>
        <taxon>Deinococcaceae</taxon>
        <taxon>Deinococcus</taxon>
    </lineage>
</organism>
<sequence>MTAADLSPQALALLLDEANHAPQESVQSALAGLDGVQHHRVGGLISHLTQTKRASWAAVAAATGTVPPPDDAGLRRLMAWEVEQARQLSPGQLCAELTYNGQDMTVAELLRLNARHSVWHAGQLAALAGRTGSA</sequence>